<protein>
    <submittedName>
        <fullName evidence="1">Uncharacterized protein</fullName>
    </submittedName>
</protein>
<evidence type="ECO:0000313" key="2">
    <source>
        <dbReference type="Proteomes" id="UP000593966"/>
    </source>
</evidence>
<name>A0A7S6VV37_9GAMM</name>
<dbReference type="RefSeq" id="WP_180045993.1">
    <property type="nucleotide sequence ID" value="NZ_CP048659.1"/>
</dbReference>
<accession>A0A7S6VV37</accession>
<gene>
    <name evidence="1" type="ORF">G0028_05090</name>
</gene>
<organism evidence="1 2">
    <name type="scientific">Acinetobacter piscicola</name>
    <dbReference type="NCBI Taxonomy" id="2006115"/>
    <lineage>
        <taxon>Bacteria</taxon>
        <taxon>Pseudomonadati</taxon>
        <taxon>Pseudomonadota</taxon>
        <taxon>Gammaproteobacteria</taxon>
        <taxon>Moraxellales</taxon>
        <taxon>Moraxellaceae</taxon>
        <taxon>Acinetobacter</taxon>
    </lineage>
</organism>
<keyword evidence="2" id="KW-1185">Reference proteome</keyword>
<dbReference type="EMBL" id="CP048659">
    <property type="protein sequence ID" value="QOW45317.1"/>
    <property type="molecule type" value="Genomic_DNA"/>
</dbReference>
<dbReference type="AlphaFoldDB" id="A0A7S6VV37"/>
<reference evidence="1 2" key="1">
    <citation type="submission" date="2020-02" db="EMBL/GenBank/DDBJ databases">
        <title>Tigecycline-resistant Acinetobacter species from pigs and migratory birds.</title>
        <authorList>
            <person name="Chen C."/>
            <person name="Sun J."/>
            <person name="Liao X.-P."/>
            <person name="Liu Y.-H."/>
        </authorList>
    </citation>
    <scope>NUCLEOTIDE SEQUENCE [LARGE SCALE GENOMIC DNA]</scope>
    <source>
        <strain evidence="1 2">YH12207_T</strain>
    </source>
</reference>
<dbReference type="Proteomes" id="UP000593966">
    <property type="component" value="Chromosome"/>
</dbReference>
<evidence type="ECO:0000313" key="1">
    <source>
        <dbReference type="EMBL" id="QOW45317.1"/>
    </source>
</evidence>
<dbReference type="SUPFAM" id="SSF58113">
    <property type="entry name" value="Apolipoprotein A-I"/>
    <property type="match status" value="1"/>
</dbReference>
<proteinExistence type="predicted"/>
<sequence length="126" mass="15027">MSFDIKVTQQPQAEFHPQHKKLNQLIQQIEQQKQDLKLGQNAQSEIQSYLQQKLVPIYRDLHTILFKQLEQLWAHLQQQDFSKADLEQLDHKLTQLAKQLKKSSYLNTAQLQKVVEVHIFYQQNHL</sequence>